<dbReference type="EMBL" id="JAAAHY010002131">
    <property type="protein sequence ID" value="KAF9945279.1"/>
    <property type="molecule type" value="Genomic_DNA"/>
</dbReference>
<dbReference type="AlphaFoldDB" id="A0A9P6LVU4"/>
<protein>
    <submittedName>
        <fullName evidence="2">Uncharacterized protein</fullName>
    </submittedName>
</protein>
<keyword evidence="3" id="KW-1185">Reference proteome</keyword>
<feature type="compositionally biased region" description="Polar residues" evidence="1">
    <location>
        <begin position="1"/>
        <end position="11"/>
    </location>
</feature>
<comment type="caution">
    <text evidence="2">The sequence shown here is derived from an EMBL/GenBank/DDBJ whole genome shotgun (WGS) entry which is preliminary data.</text>
</comment>
<accession>A0A9P6LVU4</accession>
<gene>
    <name evidence="2" type="ORF">BGZ70_003924</name>
</gene>
<sequence>MNATCPPLSNANEEDEDEDEDGDPDQDQVRCLSMLLRHVYLRERLTGTKFGKLASGL</sequence>
<evidence type="ECO:0000256" key="1">
    <source>
        <dbReference type="SAM" id="MobiDB-lite"/>
    </source>
</evidence>
<evidence type="ECO:0000313" key="3">
    <source>
        <dbReference type="Proteomes" id="UP000738359"/>
    </source>
</evidence>
<name>A0A9P6LVU4_MORAP</name>
<feature type="region of interest" description="Disordered" evidence="1">
    <location>
        <begin position="1"/>
        <end position="27"/>
    </location>
</feature>
<evidence type="ECO:0000313" key="2">
    <source>
        <dbReference type="EMBL" id="KAF9945279.1"/>
    </source>
</evidence>
<reference evidence="2" key="1">
    <citation type="journal article" date="2020" name="Fungal Divers.">
        <title>Resolving the Mortierellaceae phylogeny through synthesis of multi-gene phylogenetics and phylogenomics.</title>
        <authorList>
            <person name="Vandepol N."/>
            <person name="Liber J."/>
            <person name="Desiro A."/>
            <person name="Na H."/>
            <person name="Kennedy M."/>
            <person name="Barry K."/>
            <person name="Grigoriev I.V."/>
            <person name="Miller A.N."/>
            <person name="O'Donnell K."/>
            <person name="Stajich J.E."/>
            <person name="Bonito G."/>
        </authorList>
    </citation>
    <scope>NUCLEOTIDE SEQUENCE</scope>
    <source>
        <strain evidence="2">CK1249</strain>
    </source>
</reference>
<dbReference type="Proteomes" id="UP000738359">
    <property type="component" value="Unassembled WGS sequence"/>
</dbReference>
<proteinExistence type="predicted"/>
<feature type="compositionally biased region" description="Acidic residues" evidence="1">
    <location>
        <begin position="12"/>
        <end position="26"/>
    </location>
</feature>
<feature type="non-terminal residue" evidence="2">
    <location>
        <position position="57"/>
    </location>
</feature>
<organism evidence="2 3">
    <name type="scientific">Mortierella alpina</name>
    <name type="common">Oleaginous fungus</name>
    <name type="synonym">Mortierella renispora</name>
    <dbReference type="NCBI Taxonomy" id="64518"/>
    <lineage>
        <taxon>Eukaryota</taxon>
        <taxon>Fungi</taxon>
        <taxon>Fungi incertae sedis</taxon>
        <taxon>Mucoromycota</taxon>
        <taxon>Mortierellomycotina</taxon>
        <taxon>Mortierellomycetes</taxon>
        <taxon>Mortierellales</taxon>
        <taxon>Mortierellaceae</taxon>
        <taxon>Mortierella</taxon>
    </lineage>
</organism>